<name>A0ABN3HQR3_9ACTN</name>
<dbReference type="SUPFAM" id="SSF53335">
    <property type="entry name" value="S-adenosyl-L-methionine-dependent methyltransferases"/>
    <property type="match status" value="1"/>
</dbReference>
<proteinExistence type="predicted"/>
<evidence type="ECO:0000313" key="6">
    <source>
        <dbReference type="Proteomes" id="UP001500058"/>
    </source>
</evidence>
<evidence type="ECO:0000259" key="4">
    <source>
        <dbReference type="Pfam" id="PF13649"/>
    </source>
</evidence>
<evidence type="ECO:0000313" key="5">
    <source>
        <dbReference type="EMBL" id="GAA2385585.1"/>
    </source>
</evidence>
<protein>
    <submittedName>
        <fullName evidence="5">Class I SAM-dependent methyltransferase</fullName>
    </submittedName>
</protein>
<dbReference type="InterPro" id="IPR029063">
    <property type="entry name" value="SAM-dependent_MTases_sf"/>
</dbReference>
<accession>A0ABN3HQR3</accession>
<dbReference type="Proteomes" id="UP001500058">
    <property type="component" value="Unassembled WGS sequence"/>
</dbReference>
<reference evidence="5 6" key="1">
    <citation type="journal article" date="2019" name="Int. J. Syst. Evol. Microbiol.">
        <title>The Global Catalogue of Microorganisms (GCM) 10K type strain sequencing project: providing services to taxonomists for standard genome sequencing and annotation.</title>
        <authorList>
            <consortium name="The Broad Institute Genomics Platform"/>
            <consortium name="The Broad Institute Genome Sequencing Center for Infectious Disease"/>
            <person name="Wu L."/>
            <person name="Ma J."/>
        </authorList>
    </citation>
    <scope>NUCLEOTIDE SEQUENCE [LARGE SCALE GENOMIC DNA]</scope>
    <source>
        <strain evidence="5 6">JCM 6921</strain>
    </source>
</reference>
<gene>
    <name evidence="5" type="ORF">GCM10010420_05160</name>
</gene>
<comment type="caution">
    <text evidence="5">The sequence shown here is derived from an EMBL/GenBank/DDBJ whole genome shotgun (WGS) entry which is preliminary data.</text>
</comment>
<dbReference type="Pfam" id="PF13649">
    <property type="entry name" value="Methyltransf_25"/>
    <property type="match status" value="1"/>
</dbReference>
<evidence type="ECO:0000256" key="3">
    <source>
        <dbReference type="ARBA" id="ARBA00022691"/>
    </source>
</evidence>
<dbReference type="EMBL" id="BAAATJ010000002">
    <property type="protein sequence ID" value="GAA2385585.1"/>
    <property type="molecule type" value="Genomic_DNA"/>
</dbReference>
<keyword evidence="1 5" id="KW-0489">Methyltransferase</keyword>
<dbReference type="Gene3D" id="3.40.50.150">
    <property type="entry name" value="Vaccinia Virus protein VP39"/>
    <property type="match status" value="1"/>
</dbReference>
<dbReference type="InterPro" id="IPR041698">
    <property type="entry name" value="Methyltransf_25"/>
</dbReference>
<dbReference type="CDD" id="cd02440">
    <property type="entry name" value="AdoMet_MTases"/>
    <property type="match status" value="1"/>
</dbReference>
<feature type="domain" description="Methyltransferase" evidence="4">
    <location>
        <begin position="43"/>
        <end position="143"/>
    </location>
</feature>
<keyword evidence="3" id="KW-0949">S-adenosyl-L-methionine</keyword>
<dbReference type="PANTHER" id="PTHR43464">
    <property type="entry name" value="METHYLTRANSFERASE"/>
    <property type="match status" value="1"/>
</dbReference>
<organism evidence="5 6">
    <name type="scientific">Streptomyces glaucosporus</name>
    <dbReference type="NCBI Taxonomy" id="284044"/>
    <lineage>
        <taxon>Bacteria</taxon>
        <taxon>Bacillati</taxon>
        <taxon>Actinomycetota</taxon>
        <taxon>Actinomycetes</taxon>
        <taxon>Kitasatosporales</taxon>
        <taxon>Streptomycetaceae</taxon>
        <taxon>Streptomyces</taxon>
    </lineage>
</organism>
<dbReference type="GO" id="GO:0032259">
    <property type="term" value="P:methylation"/>
    <property type="evidence" value="ECO:0007669"/>
    <property type="project" value="UniProtKB-KW"/>
</dbReference>
<evidence type="ECO:0000256" key="2">
    <source>
        <dbReference type="ARBA" id="ARBA00022679"/>
    </source>
</evidence>
<dbReference type="PANTHER" id="PTHR43464:SF19">
    <property type="entry name" value="UBIQUINONE BIOSYNTHESIS O-METHYLTRANSFERASE, MITOCHONDRIAL"/>
    <property type="match status" value="1"/>
</dbReference>
<dbReference type="GO" id="GO:0008168">
    <property type="term" value="F:methyltransferase activity"/>
    <property type="evidence" value="ECO:0007669"/>
    <property type="project" value="UniProtKB-KW"/>
</dbReference>
<evidence type="ECO:0000256" key="1">
    <source>
        <dbReference type="ARBA" id="ARBA00022603"/>
    </source>
</evidence>
<keyword evidence="2" id="KW-0808">Transferase</keyword>
<keyword evidence="6" id="KW-1185">Reference proteome</keyword>
<sequence length="257" mass="27797">MPIVTTDTGRPPRLTRLVFHGPLSETRADRVVRRLVRTDPATVLDIGCGWGELTLRLLAAAPGATAVGLDINAEDLARARREAGARGLADRVEFVKASVEEAARGPADLVLCVGSGQALSTAAPPGHTVEALRKLRRLVNPGGRVLFGEGFWQRTPTPAELSRMWPGASADEHLDLAGLVDTAVAAGFRPEWTETANEDEWEEFESGYLAGEEEWLAAHPDHPLAAEVRERADRHRAAWMAYRGVLGMAYLTLIPAS</sequence>